<proteinExistence type="predicted"/>
<dbReference type="AlphaFoldDB" id="C5LBH7"/>
<gene>
    <name evidence="1" type="ORF">Pmar_PMAR011847</name>
</gene>
<accession>C5LBH7</accession>
<dbReference type="Proteomes" id="UP000007800">
    <property type="component" value="Unassembled WGS sequence"/>
</dbReference>
<keyword evidence="2" id="KW-1185">Reference proteome</keyword>
<dbReference type="InParanoid" id="C5LBH7"/>
<name>C5LBH7_PERM5</name>
<reference evidence="1 2" key="1">
    <citation type="submission" date="2008-07" db="EMBL/GenBank/DDBJ databases">
        <authorList>
            <person name="El-Sayed N."/>
            <person name="Caler E."/>
            <person name="Inman J."/>
            <person name="Amedeo P."/>
            <person name="Hass B."/>
            <person name="Wortman J."/>
        </authorList>
    </citation>
    <scope>NUCLEOTIDE SEQUENCE [LARGE SCALE GENOMIC DNA]</scope>
    <source>
        <strain evidence="2">ATCC 50983 / TXsc</strain>
    </source>
</reference>
<dbReference type="RefSeq" id="XP_002773982.1">
    <property type="nucleotide sequence ID" value="XM_002773936.1"/>
</dbReference>
<sequence>MTVANRVEDVKELVQSRGKLREDDEIALKVTVDLIVRAFVENSRQLQDIERRVRSGTNTEPRAVVGASLFAGPLPKCGHHHHNESTSPAGAEDLIGDKIDELLSPSSLHDMVPTIIKTSTTVYNKVVNRAKEEGEEMPENVKSYVRRECLMNSAKQEIVARARKWLQGRNQSSSTEGGTYANPLALKRSPVCEVDGTHPLDRLNSATIESLMRNGWAVQDGWK</sequence>
<organism evidence="2">
    <name type="scientific">Perkinsus marinus (strain ATCC 50983 / TXsc)</name>
    <dbReference type="NCBI Taxonomy" id="423536"/>
    <lineage>
        <taxon>Eukaryota</taxon>
        <taxon>Sar</taxon>
        <taxon>Alveolata</taxon>
        <taxon>Perkinsozoa</taxon>
        <taxon>Perkinsea</taxon>
        <taxon>Perkinsida</taxon>
        <taxon>Perkinsidae</taxon>
        <taxon>Perkinsus</taxon>
    </lineage>
</organism>
<evidence type="ECO:0000313" key="1">
    <source>
        <dbReference type="EMBL" id="EER05798.1"/>
    </source>
</evidence>
<evidence type="ECO:0000313" key="2">
    <source>
        <dbReference type="Proteomes" id="UP000007800"/>
    </source>
</evidence>
<protein>
    <submittedName>
        <fullName evidence="1">Uncharacterized protein</fullName>
    </submittedName>
</protein>
<dbReference type="GeneID" id="9043228"/>
<dbReference type="EMBL" id="GG680918">
    <property type="protein sequence ID" value="EER05798.1"/>
    <property type="molecule type" value="Genomic_DNA"/>
</dbReference>